<protein>
    <submittedName>
        <fullName evidence="1">Uncharacterized protein</fullName>
    </submittedName>
</protein>
<evidence type="ECO:0000313" key="2">
    <source>
        <dbReference type="Proteomes" id="UP000094444"/>
    </source>
</evidence>
<reference evidence="1" key="1">
    <citation type="submission" date="2017-09" db="EMBL/GenBank/DDBJ databases">
        <title>Polyketide synthases of a Diaporthe helianthi virulent isolate.</title>
        <authorList>
            <person name="Baroncelli R."/>
        </authorList>
    </citation>
    <scope>NUCLEOTIDE SEQUENCE [LARGE SCALE GENOMIC DNA]</scope>
    <source>
        <strain evidence="1">7/96</strain>
    </source>
</reference>
<name>A0A2P5HPV5_DIAHE</name>
<dbReference type="InParanoid" id="A0A2P5HPV5"/>
<dbReference type="OrthoDB" id="4757095at2759"/>
<sequence length="324" mass="36037">MTVSKLVRRRPPAINMSTVRVLESSAHPQAASPLFGRLPLEVRLLIFQFAFMFCRTAAWFDGELGEGQNNSNTGLRPRRFRGGRCCFSHRGGGFELLVTCRMAYIEASATYWQQSILAVARNIDDDFVGCGLLSVCRYLPAVVKENVRHLANVKLPVVEMFQSTPDDPSWTPALLEQFPKLVSLGISSWVLFGKIPCYLAWDTAGSLVDVPDADNAAQFYSGVGPFQVSTGESPADYMERKIGVKRSRGIALLSWSLGPEPDGSLPGYKRRVGRSWRRKKAPGGVGGIVFRMIELSTLELTVRCETVKWAWLWRETEDKIDLGG</sequence>
<dbReference type="Proteomes" id="UP000094444">
    <property type="component" value="Unassembled WGS sequence"/>
</dbReference>
<gene>
    <name evidence="1" type="ORF">DHEL01_v209352</name>
</gene>
<proteinExistence type="predicted"/>
<evidence type="ECO:0000313" key="1">
    <source>
        <dbReference type="EMBL" id="POS72251.1"/>
    </source>
</evidence>
<accession>A0A2P5HPV5</accession>
<dbReference type="AlphaFoldDB" id="A0A2P5HPV5"/>
<dbReference type="EMBL" id="MAVT02001047">
    <property type="protein sequence ID" value="POS72251.1"/>
    <property type="molecule type" value="Genomic_DNA"/>
</dbReference>
<organism evidence="1 2">
    <name type="scientific">Diaporthe helianthi</name>
    <dbReference type="NCBI Taxonomy" id="158607"/>
    <lineage>
        <taxon>Eukaryota</taxon>
        <taxon>Fungi</taxon>
        <taxon>Dikarya</taxon>
        <taxon>Ascomycota</taxon>
        <taxon>Pezizomycotina</taxon>
        <taxon>Sordariomycetes</taxon>
        <taxon>Sordariomycetidae</taxon>
        <taxon>Diaporthales</taxon>
        <taxon>Diaporthaceae</taxon>
        <taxon>Diaporthe</taxon>
    </lineage>
</organism>
<keyword evidence="2" id="KW-1185">Reference proteome</keyword>
<comment type="caution">
    <text evidence="1">The sequence shown here is derived from an EMBL/GenBank/DDBJ whole genome shotgun (WGS) entry which is preliminary data.</text>
</comment>